<gene>
    <name evidence="8" type="ORF">HG542_23880</name>
</gene>
<dbReference type="EMBL" id="JABBXF010000059">
    <property type="protein sequence ID" value="NVK80678.1"/>
    <property type="molecule type" value="Genomic_DNA"/>
</dbReference>
<dbReference type="InterPro" id="IPR001128">
    <property type="entry name" value="Cyt_P450"/>
</dbReference>
<dbReference type="AlphaFoldDB" id="A0A7Y7B7Y1"/>
<evidence type="ECO:0000313" key="9">
    <source>
        <dbReference type="Proteomes" id="UP000587462"/>
    </source>
</evidence>
<evidence type="ECO:0000256" key="3">
    <source>
        <dbReference type="ARBA" id="ARBA00022723"/>
    </source>
</evidence>
<comment type="caution">
    <text evidence="8">The sequence shown here is derived from an EMBL/GenBank/DDBJ whole genome shotgun (WGS) entry which is preliminary data.</text>
</comment>
<organism evidence="8 9">
    <name type="scientific">Streptomyces morookaense</name>
    <name type="common">Streptoverticillium morookaense</name>
    <dbReference type="NCBI Taxonomy" id="1970"/>
    <lineage>
        <taxon>Bacteria</taxon>
        <taxon>Bacillati</taxon>
        <taxon>Actinomycetota</taxon>
        <taxon>Actinomycetes</taxon>
        <taxon>Kitasatosporales</taxon>
        <taxon>Streptomycetaceae</taxon>
        <taxon>Streptomyces</taxon>
    </lineage>
</organism>
<evidence type="ECO:0000256" key="1">
    <source>
        <dbReference type="ARBA" id="ARBA00010617"/>
    </source>
</evidence>
<dbReference type="PRINTS" id="PR00385">
    <property type="entry name" value="P450"/>
</dbReference>
<comment type="similarity">
    <text evidence="1 7">Belongs to the cytochrome P450 family.</text>
</comment>
<evidence type="ECO:0000256" key="6">
    <source>
        <dbReference type="ARBA" id="ARBA00023033"/>
    </source>
</evidence>
<dbReference type="GO" id="GO:0004497">
    <property type="term" value="F:monooxygenase activity"/>
    <property type="evidence" value="ECO:0007669"/>
    <property type="project" value="UniProtKB-KW"/>
</dbReference>
<dbReference type="FunFam" id="1.10.630.10:FF:000018">
    <property type="entry name" value="Cytochrome P450 monooxygenase"/>
    <property type="match status" value="1"/>
</dbReference>
<keyword evidence="4 7" id="KW-0560">Oxidoreductase</keyword>
<sequence>MNETGTTIPVTAPSAPAFPQARTCPYHPPAGYPKPAEGGPVTRVRLYDGREIWAVTGHAEARAVLTDPRFSSDRTHPGFPAIMPRFEEQRELPPLPMLGVDDPLHARQRRMFISAFGLKRINALRPQIQQVVDGLVDAMLAAGPGAELVSAYALPVPSMVICSLLGVPYADHEFFESASRRLLLSRTAEEARVPRIELQEYLGDLIDAKRSAPGDGLLDGLVAEQYADGRIERDELVMLSLLLLVAGHETTSNMISLGAYTLLEHPDQLAALRADPGLMPGAVEELLRYLSIADGLVRVAVEDAEIGGRTIRAGEGVVLPASVVNRDAAAYERPDALDVRRSARHHIAFGFGVHQCLGQNLARAELEIALATLFARIPSLRTAVAAEELVLRPAGSLQGLIALPVTW</sequence>
<keyword evidence="2 7" id="KW-0349">Heme</keyword>
<keyword evidence="3 7" id="KW-0479">Metal-binding</keyword>
<keyword evidence="6 7" id="KW-0503">Monooxygenase</keyword>
<accession>A0A7Y7B7Y1</accession>
<dbReference type="PANTHER" id="PTHR46696">
    <property type="entry name" value="P450, PUTATIVE (EUROFUNG)-RELATED"/>
    <property type="match status" value="1"/>
</dbReference>
<evidence type="ECO:0000256" key="7">
    <source>
        <dbReference type="RuleBase" id="RU000461"/>
    </source>
</evidence>
<dbReference type="InterPro" id="IPR017972">
    <property type="entry name" value="Cyt_P450_CS"/>
</dbReference>
<dbReference type="InterPro" id="IPR036396">
    <property type="entry name" value="Cyt_P450_sf"/>
</dbReference>
<reference evidence="8 9" key="1">
    <citation type="submission" date="2020-04" db="EMBL/GenBank/DDBJ databases">
        <title>Draft Genome Sequence of Streptomyces morookaense DSM 40503, an 8-azaguanine-producing strain.</title>
        <authorList>
            <person name="Qi J."/>
            <person name="Gao J.-M."/>
        </authorList>
    </citation>
    <scope>NUCLEOTIDE SEQUENCE [LARGE SCALE GENOMIC DNA]</scope>
    <source>
        <strain evidence="8 9">DSM 40503</strain>
    </source>
</reference>
<dbReference type="GO" id="GO:0016705">
    <property type="term" value="F:oxidoreductase activity, acting on paired donors, with incorporation or reduction of molecular oxygen"/>
    <property type="evidence" value="ECO:0007669"/>
    <property type="project" value="InterPro"/>
</dbReference>
<dbReference type="RefSeq" id="WP_171084748.1">
    <property type="nucleotide sequence ID" value="NZ_BNBU01000002.1"/>
</dbReference>
<evidence type="ECO:0000256" key="4">
    <source>
        <dbReference type="ARBA" id="ARBA00023002"/>
    </source>
</evidence>
<evidence type="ECO:0000256" key="5">
    <source>
        <dbReference type="ARBA" id="ARBA00023004"/>
    </source>
</evidence>
<dbReference type="Proteomes" id="UP000587462">
    <property type="component" value="Unassembled WGS sequence"/>
</dbReference>
<keyword evidence="9" id="KW-1185">Reference proteome</keyword>
<dbReference type="GO" id="GO:0005506">
    <property type="term" value="F:iron ion binding"/>
    <property type="evidence" value="ECO:0007669"/>
    <property type="project" value="InterPro"/>
</dbReference>
<proteinExistence type="inferred from homology"/>
<dbReference type="CDD" id="cd11030">
    <property type="entry name" value="CYP105-like"/>
    <property type="match status" value="1"/>
</dbReference>
<evidence type="ECO:0000313" key="8">
    <source>
        <dbReference type="EMBL" id="NVK80678.1"/>
    </source>
</evidence>
<evidence type="ECO:0000256" key="2">
    <source>
        <dbReference type="ARBA" id="ARBA00022617"/>
    </source>
</evidence>
<dbReference type="PRINTS" id="PR00359">
    <property type="entry name" value="BP450"/>
</dbReference>
<dbReference type="SUPFAM" id="SSF48264">
    <property type="entry name" value="Cytochrome P450"/>
    <property type="match status" value="1"/>
</dbReference>
<keyword evidence="5 7" id="KW-0408">Iron</keyword>
<name>A0A7Y7B7Y1_STRMO</name>
<dbReference type="Pfam" id="PF00067">
    <property type="entry name" value="p450"/>
    <property type="match status" value="2"/>
</dbReference>
<dbReference type="GO" id="GO:0020037">
    <property type="term" value="F:heme binding"/>
    <property type="evidence" value="ECO:0007669"/>
    <property type="project" value="InterPro"/>
</dbReference>
<dbReference type="PANTHER" id="PTHR46696:SF1">
    <property type="entry name" value="CYTOCHROME P450 YJIB-RELATED"/>
    <property type="match status" value="1"/>
</dbReference>
<dbReference type="PROSITE" id="PS00086">
    <property type="entry name" value="CYTOCHROME_P450"/>
    <property type="match status" value="1"/>
</dbReference>
<dbReference type="InterPro" id="IPR002397">
    <property type="entry name" value="Cyt_P450_B"/>
</dbReference>
<dbReference type="Gene3D" id="1.10.630.10">
    <property type="entry name" value="Cytochrome P450"/>
    <property type="match status" value="1"/>
</dbReference>
<protein>
    <submittedName>
        <fullName evidence="8">Cytochrome P450</fullName>
    </submittedName>
</protein>